<evidence type="ECO:0000313" key="6">
    <source>
        <dbReference type="EMBL" id="AJR09774.1"/>
    </source>
</evidence>
<dbReference type="InterPro" id="IPR013762">
    <property type="entry name" value="Integrase-like_cat_sf"/>
</dbReference>
<reference evidence="6 7" key="1">
    <citation type="submission" date="2013-05" db="EMBL/GenBank/DDBJ databases">
        <title>Complete genome sequence of the lipase-producing bacterium Photobacterium gaetbulicola Gung47.</title>
        <authorList>
            <person name="Kim Y.-O."/>
        </authorList>
    </citation>
    <scope>NUCLEOTIDE SEQUENCE [LARGE SCALE GENOMIC DNA]</scope>
    <source>
        <strain evidence="6 7">Gung47</strain>
    </source>
</reference>
<dbReference type="NCBIfam" id="NF007246">
    <property type="entry name" value="PRK09692.1"/>
    <property type="match status" value="1"/>
</dbReference>
<dbReference type="Pfam" id="PF22022">
    <property type="entry name" value="Phage_int_M"/>
    <property type="match status" value="1"/>
</dbReference>
<evidence type="ECO:0000256" key="4">
    <source>
        <dbReference type="ARBA" id="ARBA00023172"/>
    </source>
</evidence>
<proteinExistence type="inferred from homology"/>
<dbReference type="InterPro" id="IPR010998">
    <property type="entry name" value="Integrase_recombinase_N"/>
</dbReference>
<dbReference type="CDD" id="cd00801">
    <property type="entry name" value="INT_P4_C"/>
    <property type="match status" value="1"/>
</dbReference>
<keyword evidence="3" id="KW-0238">DNA-binding</keyword>
<dbReference type="Gene3D" id="1.10.443.10">
    <property type="entry name" value="Intergrase catalytic core"/>
    <property type="match status" value="1"/>
</dbReference>
<keyword evidence="4" id="KW-0233">DNA recombination</keyword>
<dbReference type="Pfam" id="PF00589">
    <property type="entry name" value="Phage_integrase"/>
    <property type="match status" value="1"/>
</dbReference>
<dbReference type="InterPro" id="IPR053876">
    <property type="entry name" value="Phage_int_M"/>
</dbReference>
<feature type="domain" description="Tyr recombinase" evidence="5">
    <location>
        <begin position="209"/>
        <end position="386"/>
    </location>
</feature>
<name>A0A0C5WXR0_9GAMM</name>
<dbReference type="STRING" id="658445.H744_2c3130"/>
<dbReference type="KEGG" id="pgb:H744_2c3130"/>
<dbReference type="InterPro" id="IPR050808">
    <property type="entry name" value="Phage_Integrase"/>
</dbReference>
<dbReference type="Gene3D" id="3.30.160.390">
    <property type="entry name" value="Integrase, DNA-binding domain"/>
    <property type="match status" value="1"/>
</dbReference>
<dbReference type="Pfam" id="PF13356">
    <property type="entry name" value="Arm-DNA-bind_3"/>
    <property type="match status" value="1"/>
</dbReference>
<evidence type="ECO:0000313" key="7">
    <source>
        <dbReference type="Proteomes" id="UP000032303"/>
    </source>
</evidence>
<dbReference type="AlphaFoldDB" id="A0A0C5WXR0"/>
<sequence>MAKITKPLSDREIKAAKSRDKDYVLSDGGGLQLRVRAHGSKLWNFNYIHPITKKRVNLGLGAYPDVSLSKARELRQTNRQLVTEGIDPKAYKQEAIAKQKAQTEHTLFNVAQQWFEVKSDSITADHAKDIWRSLELNVFPDLGQLPIKKISAPYVIDVLRPIEAKGSLETLKRVVQRLNEVMIYAVNCGLIDTNPISGLKSVFKKPQKENMKALAPNELPELMRAVANASIKKTTRCLIEWQLHTITRPSEAAGARWEEIDLERKVWTIPAERMKKRREHSIPLTSESIALLEAIHPLSGHREFIFPSDRDPKKPCNSQTANMALKRMGFEGRLVSHGLRSLASTTLNEKGYKSELIEAALAHVDNNQVRAAYNRTDYLEQRREMMSWWSRNIREAAQGSLSVTSTSYSSLND</sequence>
<dbReference type="PANTHER" id="PTHR30629">
    <property type="entry name" value="PROPHAGE INTEGRASE"/>
    <property type="match status" value="1"/>
</dbReference>
<organism evidence="6 7">
    <name type="scientific">Photobacterium gaetbulicola Gung47</name>
    <dbReference type="NCBI Taxonomy" id="658445"/>
    <lineage>
        <taxon>Bacteria</taxon>
        <taxon>Pseudomonadati</taxon>
        <taxon>Pseudomonadota</taxon>
        <taxon>Gammaproteobacteria</taxon>
        <taxon>Vibrionales</taxon>
        <taxon>Vibrionaceae</taxon>
        <taxon>Photobacterium</taxon>
    </lineage>
</organism>
<dbReference type="InterPro" id="IPR011010">
    <property type="entry name" value="DNA_brk_join_enz"/>
</dbReference>
<dbReference type="SUPFAM" id="SSF56349">
    <property type="entry name" value="DNA breaking-rejoining enzymes"/>
    <property type="match status" value="1"/>
</dbReference>
<dbReference type="InterPro" id="IPR038488">
    <property type="entry name" value="Integrase_DNA-bd_sf"/>
</dbReference>
<dbReference type="PANTHER" id="PTHR30629:SF6">
    <property type="entry name" value="PROPHAGE INTEGRASE INTA-RELATED"/>
    <property type="match status" value="1"/>
</dbReference>
<evidence type="ECO:0000256" key="2">
    <source>
        <dbReference type="ARBA" id="ARBA00022908"/>
    </source>
</evidence>
<dbReference type="GO" id="GO:0003677">
    <property type="term" value="F:DNA binding"/>
    <property type="evidence" value="ECO:0007669"/>
    <property type="project" value="UniProtKB-KW"/>
</dbReference>
<dbReference type="InterPro" id="IPR025166">
    <property type="entry name" value="Integrase_DNA_bind_dom"/>
</dbReference>
<dbReference type="GO" id="GO:0006310">
    <property type="term" value="P:DNA recombination"/>
    <property type="evidence" value="ECO:0007669"/>
    <property type="project" value="UniProtKB-KW"/>
</dbReference>
<dbReference type="OrthoDB" id="9795573at2"/>
<accession>A0A0C5WXR0</accession>
<protein>
    <submittedName>
        <fullName evidence="6">Integrase, phage family</fullName>
    </submittedName>
</protein>
<dbReference type="HOGENOM" id="CLU_027562_0_0_6"/>
<dbReference type="EMBL" id="CP005974">
    <property type="protein sequence ID" value="AJR09774.1"/>
    <property type="molecule type" value="Genomic_DNA"/>
</dbReference>
<evidence type="ECO:0000259" key="5">
    <source>
        <dbReference type="PROSITE" id="PS51898"/>
    </source>
</evidence>
<dbReference type="PROSITE" id="PS51898">
    <property type="entry name" value="TYR_RECOMBINASE"/>
    <property type="match status" value="1"/>
</dbReference>
<keyword evidence="2" id="KW-0229">DNA integration</keyword>
<evidence type="ECO:0000256" key="1">
    <source>
        <dbReference type="ARBA" id="ARBA00008857"/>
    </source>
</evidence>
<dbReference type="InterPro" id="IPR002104">
    <property type="entry name" value="Integrase_catalytic"/>
</dbReference>
<dbReference type="GO" id="GO:0015074">
    <property type="term" value="P:DNA integration"/>
    <property type="evidence" value="ECO:0007669"/>
    <property type="project" value="UniProtKB-KW"/>
</dbReference>
<dbReference type="PATRIC" id="fig|658445.3.peg.5188"/>
<keyword evidence="7" id="KW-1185">Reference proteome</keyword>
<gene>
    <name evidence="6" type="ORF">H744_2c3130</name>
</gene>
<dbReference type="Gene3D" id="1.10.150.130">
    <property type="match status" value="1"/>
</dbReference>
<comment type="similarity">
    <text evidence="1">Belongs to the 'phage' integrase family.</text>
</comment>
<dbReference type="Proteomes" id="UP000032303">
    <property type="component" value="Chromosome 2"/>
</dbReference>
<evidence type="ECO:0000256" key="3">
    <source>
        <dbReference type="ARBA" id="ARBA00023125"/>
    </source>
</evidence>